<proteinExistence type="predicted"/>
<sequence>MKRFDQLIEDILDDDDLSHTLENTIRLAETTCHDVTLLQSGGQLLSTLSTCAKTIK</sequence>
<dbReference type="Proteomes" id="UP000324639">
    <property type="component" value="Chromosome Bgt_-05"/>
</dbReference>
<protein>
    <submittedName>
        <fullName evidence="1">Bgt-20564</fullName>
    </submittedName>
</protein>
<gene>
    <name evidence="1" type="ORF">BGT96224V316_LOCUS2963</name>
</gene>
<keyword evidence="2" id="KW-1185">Reference proteome</keyword>
<organism evidence="1 2">
    <name type="scientific">Blumeria graminis f. sp. tritici</name>
    <dbReference type="NCBI Taxonomy" id="62690"/>
    <lineage>
        <taxon>Eukaryota</taxon>
        <taxon>Fungi</taxon>
        <taxon>Dikarya</taxon>
        <taxon>Ascomycota</taxon>
        <taxon>Pezizomycotina</taxon>
        <taxon>Leotiomycetes</taxon>
        <taxon>Erysiphales</taxon>
        <taxon>Erysiphaceae</taxon>
        <taxon>Blumeria</taxon>
    </lineage>
</organism>
<reference evidence="1 2" key="1">
    <citation type="submission" date="2018-08" db="EMBL/GenBank/DDBJ databases">
        <authorList>
            <person name="Muller C M."/>
        </authorList>
    </citation>
    <scope>NUCLEOTIDE SEQUENCE [LARGE SCALE GENOMIC DNA]</scope>
</reference>
<dbReference type="EMBL" id="LR026988">
    <property type="protein sequence ID" value="VDB83829.1"/>
    <property type="molecule type" value="Genomic_DNA"/>
</dbReference>
<evidence type="ECO:0000313" key="1">
    <source>
        <dbReference type="EMBL" id="VDB83829.1"/>
    </source>
</evidence>
<evidence type="ECO:0000313" key="2">
    <source>
        <dbReference type="Proteomes" id="UP000324639"/>
    </source>
</evidence>
<name>A0A9X9QBU1_BLUGR</name>
<dbReference type="AlphaFoldDB" id="A0A9X9QBU1"/>
<accession>A0A9X9QBU1</accession>